<keyword evidence="1" id="KW-0812">Transmembrane</keyword>
<keyword evidence="3" id="KW-1185">Reference proteome</keyword>
<protein>
    <recommendedName>
        <fullName evidence="4">Tetratricopeptide repeat protein</fullName>
    </recommendedName>
</protein>
<dbReference type="SUPFAM" id="SSF48452">
    <property type="entry name" value="TPR-like"/>
    <property type="match status" value="1"/>
</dbReference>
<evidence type="ECO:0000313" key="3">
    <source>
        <dbReference type="Proteomes" id="UP001250662"/>
    </source>
</evidence>
<dbReference type="Proteomes" id="UP001250662">
    <property type="component" value="Unassembled WGS sequence"/>
</dbReference>
<dbReference type="RefSeq" id="WP_311388339.1">
    <property type="nucleotide sequence ID" value="NZ_JAVRHU010000004.1"/>
</dbReference>
<feature type="transmembrane region" description="Helical" evidence="1">
    <location>
        <begin position="115"/>
        <end position="135"/>
    </location>
</feature>
<name>A0ABU3BKD6_9FLAO</name>
<reference evidence="2 3" key="1">
    <citation type="submission" date="2023-09" db="EMBL/GenBank/DDBJ databases">
        <authorList>
            <person name="Rey-Velasco X."/>
        </authorList>
    </citation>
    <scope>NUCLEOTIDE SEQUENCE [LARGE SCALE GENOMIC DNA]</scope>
    <source>
        <strain evidence="2 3">P007</strain>
    </source>
</reference>
<organism evidence="2 3">
    <name type="scientific">Croceitalea vernalis</name>
    <dbReference type="NCBI Taxonomy" id="3075599"/>
    <lineage>
        <taxon>Bacteria</taxon>
        <taxon>Pseudomonadati</taxon>
        <taxon>Bacteroidota</taxon>
        <taxon>Flavobacteriia</taxon>
        <taxon>Flavobacteriales</taxon>
        <taxon>Flavobacteriaceae</taxon>
        <taxon>Croceitalea</taxon>
    </lineage>
</organism>
<keyword evidence="1" id="KW-1133">Transmembrane helix</keyword>
<dbReference type="Gene3D" id="1.25.40.10">
    <property type="entry name" value="Tetratricopeptide repeat domain"/>
    <property type="match status" value="1"/>
</dbReference>
<evidence type="ECO:0000256" key="1">
    <source>
        <dbReference type="SAM" id="Phobius"/>
    </source>
</evidence>
<keyword evidence="1" id="KW-0472">Membrane</keyword>
<dbReference type="InterPro" id="IPR011990">
    <property type="entry name" value="TPR-like_helical_dom_sf"/>
</dbReference>
<sequence>MKFSEFLIECREKDVFKRLSIYVVSSWVLLQVVSLLADPLNLPKSSLTVLLLILIIGFPLYIFFLWQYGIKLENTSNTNISDNNAKASSKNGLEIDPPLTSQNEIPSDYLRFRKMYFVSTGFLGLLSLVAVIFIIRTNFLSTKTVVPPLLSSEPMSDKIAIVKFDNNTGDEKFDVVSKMTVDWIMHGITQNKVAQVISPKIIDDYANVLKASMLPLPEVKVLSEYLKPSKVITGNFYLNKNELIFQSSITDDKLNETFISFNPIKCNPQAPLECIEALKQRILGYFVVEENPLENLQETPPNFEAYQHVLNAKAVYGNDEEYLKLINAAIKADDSYFEPKVNRIAHFYNKGNYIKADSLLTLLRKKPSSNKRQSNLLNMYEALLEGDNRATYEYLKNEYDTYPDDIDTNSSLMTVALQFVNRPEDVARIYSRINISDVDTKDCAQCEFRYYIKGISEIELGNYNSTIELLKPFIKTKENKLLKRVLLMAYIKSNTEDTKVDNLLASTKLLMSSSDWRNFSLLAGKLYLLQSSPEKATKHFQNVVESLNGINDLSKDEFKDLGDAYFYLADYKTASKYLQEYSNIKQDNGLYSHLGTLAICYQMINDKKNAMATLNQLENYRDSFKYGHIDYTYAQYYAFIGNQDKAINHLFRAVADGKWYTTDGYQNDVLLKSVKESQDFIKILNFWD</sequence>
<evidence type="ECO:0008006" key="4">
    <source>
        <dbReference type="Google" id="ProtNLM"/>
    </source>
</evidence>
<feature type="transmembrane region" description="Helical" evidence="1">
    <location>
        <begin position="46"/>
        <end position="66"/>
    </location>
</feature>
<proteinExistence type="predicted"/>
<feature type="transmembrane region" description="Helical" evidence="1">
    <location>
        <begin position="21"/>
        <end position="40"/>
    </location>
</feature>
<comment type="caution">
    <text evidence="2">The sequence shown here is derived from an EMBL/GenBank/DDBJ whole genome shotgun (WGS) entry which is preliminary data.</text>
</comment>
<accession>A0ABU3BKD6</accession>
<evidence type="ECO:0000313" key="2">
    <source>
        <dbReference type="EMBL" id="MDT0622627.1"/>
    </source>
</evidence>
<dbReference type="EMBL" id="JAVRHU010000004">
    <property type="protein sequence ID" value="MDT0622627.1"/>
    <property type="molecule type" value="Genomic_DNA"/>
</dbReference>
<gene>
    <name evidence="2" type="ORF">RM520_13435</name>
</gene>